<evidence type="ECO:0000313" key="8">
    <source>
        <dbReference type="EMBL" id="CNL69762.1"/>
    </source>
</evidence>
<keyword evidence="3 6" id="KW-0812">Transmembrane</keyword>
<evidence type="ECO:0000256" key="1">
    <source>
        <dbReference type="ARBA" id="ARBA00004651"/>
    </source>
</evidence>
<feature type="transmembrane region" description="Helical" evidence="6">
    <location>
        <begin position="213"/>
        <end position="235"/>
    </location>
</feature>
<feature type="transmembrane region" description="Helical" evidence="6">
    <location>
        <begin position="269"/>
        <end position="287"/>
    </location>
</feature>
<dbReference type="EMBL" id="CQEM01000019">
    <property type="protein sequence ID" value="CNL69762.1"/>
    <property type="molecule type" value="Genomic_DNA"/>
</dbReference>
<feature type="domain" description="EamA" evidence="7">
    <location>
        <begin position="8"/>
        <end position="138"/>
    </location>
</feature>
<evidence type="ECO:0000256" key="6">
    <source>
        <dbReference type="SAM" id="Phobius"/>
    </source>
</evidence>
<dbReference type="PANTHER" id="PTHR32322">
    <property type="entry name" value="INNER MEMBRANE TRANSPORTER"/>
    <property type="match status" value="1"/>
</dbReference>
<name>A0A0T9UTI8_YERAE</name>
<dbReference type="InterPro" id="IPR000620">
    <property type="entry name" value="EamA_dom"/>
</dbReference>
<gene>
    <name evidence="8" type="ORF">ERS008460_03549</name>
</gene>
<dbReference type="GO" id="GO:0016020">
    <property type="term" value="C:membrane"/>
    <property type="evidence" value="ECO:0007669"/>
    <property type="project" value="UniProtKB-SubCell"/>
</dbReference>
<dbReference type="InterPro" id="IPR037185">
    <property type="entry name" value="EmrE-like"/>
</dbReference>
<dbReference type="SUPFAM" id="SSF103481">
    <property type="entry name" value="Multidrug resistance efflux transporter EmrE"/>
    <property type="match status" value="2"/>
</dbReference>
<keyword evidence="2" id="KW-1003">Cell membrane</keyword>
<feature type="transmembrane region" description="Helical" evidence="6">
    <location>
        <begin position="152"/>
        <end position="168"/>
    </location>
</feature>
<dbReference type="Pfam" id="PF00892">
    <property type="entry name" value="EamA"/>
    <property type="match status" value="2"/>
</dbReference>
<feature type="transmembrane region" description="Helical" evidence="6">
    <location>
        <begin position="93"/>
        <end position="115"/>
    </location>
</feature>
<feature type="transmembrane region" description="Helical" evidence="6">
    <location>
        <begin position="122"/>
        <end position="140"/>
    </location>
</feature>
<evidence type="ECO:0000313" key="9">
    <source>
        <dbReference type="Proteomes" id="UP000040088"/>
    </source>
</evidence>
<protein>
    <submittedName>
        <fullName evidence="8">Integral membrane protein</fullName>
    </submittedName>
</protein>
<dbReference type="PANTHER" id="PTHR32322:SF14">
    <property type="entry name" value="PROTEIN PAGO"/>
    <property type="match status" value="1"/>
</dbReference>
<proteinExistence type="predicted"/>
<sequence>MQKIIISVLFTLVSLTWGTTWLAMKIAVETIPPIFATGMRFIFAAPLLIFIAWYTKTPLLLPVGQRAFQLAISIFYFSIPFTLMIYGETYISSGLAAIIFANMPVAILITSILFLHEKTNALQITGLTIAIIALASILLAETETHACNHWQGMVALISAVIIHSVMYAQCKKRCYNVPVITFNALPCFIAGLILSSVGWFVEKPQLDTFSEYSIYATIYLGVFAGVFGILCYFSLQQKVNAFQASIVFLIFPLIAVSLENYLYGCDLSFGSMILLLPLICGILITLLSQKNRTTKKQIKTH</sequence>
<dbReference type="Proteomes" id="UP000040088">
    <property type="component" value="Unassembled WGS sequence"/>
</dbReference>
<comment type="subcellular location">
    <subcellularLocation>
        <location evidence="1">Cell membrane</location>
        <topology evidence="1">Multi-pass membrane protein</topology>
    </subcellularLocation>
</comment>
<feature type="transmembrane region" description="Helical" evidence="6">
    <location>
        <begin position="180"/>
        <end position="201"/>
    </location>
</feature>
<evidence type="ECO:0000256" key="4">
    <source>
        <dbReference type="ARBA" id="ARBA00022989"/>
    </source>
</evidence>
<evidence type="ECO:0000256" key="2">
    <source>
        <dbReference type="ARBA" id="ARBA00022475"/>
    </source>
</evidence>
<organism evidence="8 9">
    <name type="scientific">Yersinia aleksiciae</name>
    <dbReference type="NCBI Taxonomy" id="263819"/>
    <lineage>
        <taxon>Bacteria</taxon>
        <taxon>Pseudomonadati</taxon>
        <taxon>Pseudomonadota</taxon>
        <taxon>Gammaproteobacteria</taxon>
        <taxon>Enterobacterales</taxon>
        <taxon>Yersiniaceae</taxon>
        <taxon>Yersinia</taxon>
    </lineage>
</organism>
<dbReference type="InterPro" id="IPR050638">
    <property type="entry name" value="AA-Vitamin_Transporters"/>
</dbReference>
<reference evidence="9" key="1">
    <citation type="submission" date="2015-03" db="EMBL/GenBank/DDBJ databases">
        <authorList>
            <consortium name="Pathogen Informatics"/>
        </authorList>
    </citation>
    <scope>NUCLEOTIDE SEQUENCE [LARGE SCALE GENOMIC DNA]</scope>
    <source>
        <strain evidence="9">IP27925</strain>
    </source>
</reference>
<feature type="domain" description="EamA" evidence="7">
    <location>
        <begin position="152"/>
        <end position="286"/>
    </location>
</feature>
<feature type="transmembrane region" description="Helical" evidence="6">
    <location>
        <begin position="67"/>
        <end position="87"/>
    </location>
</feature>
<keyword evidence="4 6" id="KW-1133">Transmembrane helix</keyword>
<evidence type="ECO:0000259" key="7">
    <source>
        <dbReference type="Pfam" id="PF00892"/>
    </source>
</evidence>
<feature type="transmembrane region" description="Helical" evidence="6">
    <location>
        <begin position="242"/>
        <end position="263"/>
    </location>
</feature>
<dbReference type="AlphaFoldDB" id="A0A0T9UTI8"/>
<evidence type="ECO:0000256" key="5">
    <source>
        <dbReference type="ARBA" id="ARBA00023136"/>
    </source>
</evidence>
<evidence type="ECO:0000256" key="3">
    <source>
        <dbReference type="ARBA" id="ARBA00022692"/>
    </source>
</evidence>
<keyword evidence="5 6" id="KW-0472">Membrane</keyword>
<dbReference type="RefSeq" id="WP_050126687.1">
    <property type="nucleotide sequence ID" value="NZ_CABHQI010000074.1"/>
</dbReference>
<accession>A0A0T9UTI8</accession>
<feature type="transmembrane region" description="Helical" evidence="6">
    <location>
        <begin position="34"/>
        <end position="55"/>
    </location>
</feature>